<dbReference type="AlphaFoldDB" id="A0A016T889"/>
<evidence type="ECO:0000313" key="1">
    <source>
        <dbReference type="EMBL" id="EYB99163.1"/>
    </source>
</evidence>
<name>A0A016T889_9BILA</name>
<keyword evidence="2" id="KW-1185">Reference proteome</keyword>
<proteinExistence type="predicted"/>
<comment type="caution">
    <text evidence="1">The sequence shown here is derived from an EMBL/GenBank/DDBJ whole genome shotgun (WGS) entry which is preliminary data.</text>
</comment>
<dbReference type="Proteomes" id="UP000024635">
    <property type="component" value="Unassembled WGS sequence"/>
</dbReference>
<organism evidence="1 2">
    <name type="scientific">Ancylostoma ceylanicum</name>
    <dbReference type="NCBI Taxonomy" id="53326"/>
    <lineage>
        <taxon>Eukaryota</taxon>
        <taxon>Metazoa</taxon>
        <taxon>Ecdysozoa</taxon>
        <taxon>Nematoda</taxon>
        <taxon>Chromadorea</taxon>
        <taxon>Rhabditida</taxon>
        <taxon>Rhabditina</taxon>
        <taxon>Rhabditomorpha</taxon>
        <taxon>Strongyloidea</taxon>
        <taxon>Ancylostomatidae</taxon>
        <taxon>Ancylostomatinae</taxon>
        <taxon>Ancylostoma</taxon>
    </lineage>
</organism>
<accession>A0A016T889</accession>
<evidence type="ECO:0000313" key="2">
    <source>
        <dbReference type="Proteomes" id="UP000024635"/>
    </source>
</evidence>
<reference evidence="2" key="1">
    <citation type="journal article" date="2015" name="Nat. Genet.">
        <title>The genome and transcriptome of the zoonotic hookworm Ancylostoma ceylanicum identify infection-specific gene families.</title>
        <authorList>
            <person name="Schwarz E.M."/>
            <person name="Hu Y."/>
            <person name="Antoshechkin I."/>
            <person name="Miller M.M."/>
            <person name="Sternberg P.W."/>
            <person name="Aroian R.V."/>
        </authorList>
    </citation>
    <scope>NUCLEOTIDE SEQUENCE</scope>
    <source>
        <strain evidence="2">HY135</strain>
    </source>
</reference>
<dbReference type="EMBL" id="JARK01001460">
    <property type="protein sequence ID" value="EYB99163.1"/>
    <property type="molecule type" value="Genomic_DNA"/>
</dbReference>
<gene>
    <name evidence="1" type="primary">Acey_s0124.g1197</name>
    <name evidence="1" type="ORF">Y032_0124g1197</name>
</gene>
<sequence>MMTHAGKLFQRWIQVNLFKMKKKMKKRSFVQSWNAGAEICAGLQLSCRDQHSAKCGKCSSSIFARYFGNFTKLYVAQLSAIFFMEFRTRAHQDRQISWKIQGGI</sequence>
<protein>
    <submittedName>
        <fullName evidence="1">Uncharacterized protein</fullName>
    </submittedName>
</protein>